<reference evidence="1 2" key="1">
    <citation type="journal article" date="2019" name="Nat. Ecol. Evol.">
        <title>Megaphylogeny resolves global patterns of mushroom evolution.</title>
        <authorList>
            <person name="Varga T."/>
            <person name="Krizsan K."/>
            <person name="Foldi C."/>
            <person name="Dima B."/>
            <person name="Sanchez-Garcia M."/>
            <person name="Sanchez-Ramirez S."/>
            <person name="Szollosi G.J."/>
            <person name="Szarkandi J.G."/>
            <person name="Papp V."/>
            <person name="Albert L."/>
            <person name="Andreopoulos W."/>
            <person name="Angelini C."/>
            <person name="Antonin V."/>
            <person name="Barry K.W."/>
            <person name="Bougher N.L."/>
            <person name="Buchanan P."/>
            <person name="Buyck B."/>
            <person name="Bense V."/>
            <person name="Catcheside P."/>
            <person name="Chovatia M."/>
            <person name="Cooper J."/>
            <person name="Damon W."/>
            <person name="Desjardin D."/>
            <person name="Finy P."/>
            <person name="Geml J."/>
            <person name="Haridas S."/>
            <person name="Hughes K."/>
            <person name="Justo A."/>
            <person name="Karasinski D."/>
            <person name="Kautmanova I."/>
            <person name="Kiss B."/>
            <person name="Kocsube S."/>
            <person name="Kotiranta H."/>
            <person name="LaButti K.M."/>
            <person name="Lechner B.E."/>
            <person name="Liimatainen K."/>
            <person name="Lipzen A."/>
            <person name="Lukacs Z."/>
            <person name="Mihaltcheva S."/>
            <person name="Morgado L.N."/>
            <person name="Niskanen T."/>
            <person name="Noordeloos M.E."/>
            <person name="Ohm R.A."/>
            <person name="Ortiz-Santana B."/>
            <person name="Ovrebo C."/>
            <person name="Racz N."/>
            <person name="Riley R."/>
            <person name="Savchenko A."/>
            <person name="Shiryaev A."/>
            <person name="Soop K."/>
            <person name="Spirin V."/>
            <person name="Szebenyi C."/>
            <person name="Tomsovsky M."/>
            <person name="Tulloss R.E."/>
            <person name="Uehling J."/>
            <person name="Grigoriev I.V."/>
            <person name="Vagvolgyi C."/>
            <person name="Papp T."/>
            <person name="Martin F.M."/>
            <person name="Miettinen O."/>
            <person name="Hibbett D.S."/>
            <person name="Nagy L.G."/>
        </authorList>
    </citation>
    <scope>NUCLEOTIDE SEQUENCE [LARGE SCALE GENOMIC DNA]</scope>
    <source>
        <strain evidence="1 2">CBS 121175</strain>
    </source>
</reference>
<accession>A0A5C3KJN2</accession>
<organism evidence="1 2">
    <name type="scientific">Coprinopsis marcescibilis</name>
    <name type="common">Agaric fungus</name>
    <name type="synonym">Psathyrella marcescibilis</name>
    <dbReference type="NCBI Taxonomy" id="230819"/>
    <lineage>
        <taxon>Eukaryota</taxon>
        <taxon>Fungi</taxon>
        <taxon>Dikarya</taxon>
        <taxon>Basidiomycota</taxon>
        <taxon>Agaricomycotina</taxon>
        <taxon>Agaricomycetes</taxon>
        <taxon>Agaricomycetidae</taxon>
        <taxon>Agaricales</taxon>
        <taxon>Agaricineae</taxon>
        <taxon>Psathyrellaceae</taxon>
        <taxon>Coprinopsis</taxon>
    </lineage>
</organism>
<dbReference type="AlphaFoldDB" id="A0A5C3KJN2"/>
<dbReference type="EMBL" id="ML210298">
    <property type="protein sequence ID" value="TFK20501.1"/>
    <property type="molecule type" value="Genomic_DNA"/>
</dbReference>
<keyword evidence="2" id="KW-1185">Reference proteome</keyword>
<protein>
    <submittedName>
        <fullName evidence="1">Uncharacterized protein</fullName>
    </submittedName>
</protein>
<evidence type="ECO:0000313" key="2">
    <source>
        <dbReference type="Proteomes" id="UP000307440"/>
    </source>
</evidence>
<dbReference type="Proteomes" id="UP000307440">
    <property type="component" value="Unassembled WGS sequence"/>
</dbReference>
<sequence>MLLASACPPLYAFPSPSTIGPLPPPVVFFFRGSIRVYGAKRSQCIALTSGGEKGVLKIVSQLGQKRRSSLLNQSDAGHVIAMAAVLVEPRSCLFLVGLVYTIDSVRRPADVVLALALQVDALWMAACRVVKGREDARNRYASYPYVSGELVKTVFWRIDVLVSSPISIVVAKIDNSRPLTQPPIQHRTLHYPVPKLWNEVQVLALRVDEFGGEGACSSSYARRSFNCTTRLTTTNHLLPSHPSSPYLAHSKSRIRHVRNPTHLANILGESDLHSRFTASRLELYSVDPTTMRRIITNSPAHPLQSPGAKSIKV</sequence>
<evidence type="ECO:0000313" key="1">
    <source>
        <dbReference type="EMBL" id="TFK20501.1"/>
    </source>
</evidence>
<name>A0A5C3KJN2_COPMA</name>
<proteinExistence type="predicted"/>
<gene>
    <name evidence="1" type="ORF">FA15DRAFT_708059</name>
</gene>